<feature type="domain" description="DUF4124" evidence="3">
    <location>
        <begin position="18"/>
        <end position="63"/>
    </location>
</feature>
<dbReference type="Proteomes" id="UP000253688">
    <property type="component" value="Unassembled WGS sequence"/>
</dbReference>
<evidence type="ECO:0000259" key="3">
    <source>
        <dbReference type="Pfam" id="PF13511"/>
    </source>
</evidence>
<evidence type="ECO:0000313" key="4">
    <source>
        <dbReference type="EMBL" id="RBA49155.1"/>
    </source>
</evidence>
<proteinExistence type="predicted"/>
<gene>
    <name evidence="4" type="ORF">DC346_04070</name>
</gene>
<comment type="caution">
    <text evidence="4">The sequence shown here is derived from an EMBL/GenBank/DDBJ whole genome shotgun (WGS) entry which is preliminary data.</text>
</comment>
<accession>A0A365PM20</accession>
<dbReference type="EMBL" id="QEWH01000021">
    <property type="protein sequence ID" value="RBA49155.1"/>
    <property type="molecule type" value="Genomic_DNA"/>
</dbReference>
<feature type="compositionally biased region" description="Polar residues" evidence="1">
    <location>
        <begin position="84"/>
        <end position="103"/>
    </location>
</feature>
<feature type="compositionally biased region" description="Low complexity" evidence="1">
    <location>
        <begin position="66"/>
        <end position="83"/>
    </location>
</feature>
<evidence type="ECO:0000256" key="1">
    <source>
        <dbReference type="SAM" id="MobiDB-lite"/>
    </source>
</evidence>
<keyword evidence="2" id="KW-0732">Signal</keyword>
<sequence length="124" mass="13354">MTSNHLKTSLYTLAATVMFLSSSQNHAQQYYKWVDASGSTHYTATPPPKGAKRLDKVTTYGSHNYSSSNPTSTTTQATQTPQSDINQQNNSSTTNMPTDNSKPVPTVEAPSVSSNSGVKVQPKL</sequence>
<evidence type="ECO:0000313" key="5">
    <source>
        <dbReference type="Proteomes" id="UP000253688"/>
    </source>
</evidence>
<dbReference type="RefSeq" id="WP_112987377.1">
    <property type="nucleotide sequence ID" value="NZ_CP131470.1"/>
</dbReference>
<dbReference type="Pfam" id="PF13511">
    <property type="entry name" value="DUF4124"/>
    <property type="match status" value="1"/>
</dbReference>
<feature type="region of interest" description="Disordered" evidence="1">
    <location>
        <begin position="38"/>
        <end position="124"/>
    </location>
</feature>
<dbReference type="AlphaFoldDB" id="A0A365PM20"/>
<evidence type="ECO:0000256" key="2">
    <source>
        <dbReference type="SAM" id="SignalP"/>
    </source>
</evidence>
<name>A0A365PM20_ACIJU</name>
<organism evidence="4 5">
    <name type="scientific">Acinetobacter junii</name>
    <dbReference type="NCBI Taxonomy" id="40215"/>
    <lineage>
        <taxon>Bacteria</taxon>
        <taxon>Pseudomonadati</taxon>
        <taxon>Pseudomonadota</taxon>
        <taxon>Gammaproteobacteria</taxon>
        <taxon>Moraxellales</taxon>
        <taxon>Moraxellaceae</taxon>
        <taxon>Acinetobacter</taxon>
    </lineage>
</organism>
<protein>
    <submittedName>
        <fullName evidence="4">DUF4124 domain-containing protein</fullName>
    </submittedName>
</protein>
<reference evidence="4 5" key="1">
    <citation type="submission" date="2018-04" db="EMBL/GenBank/DDBJ databases">
        <title>Acinetobacter junii Genome sequencing and assembly.</title>
        <authorList>
            <person name="Su J."/>
            <person name="Rensing C."/>
            <person name="Mazhar H.S."/>
        </authorList>
    </citation>
    <scope>NUCLEOTIDE SEQUENCE [LARGE SCALE GENOMIC DNA]</scope>
    <source>
        <strain evidence="4 5">SC22</strain>
    </source>
</reference>
<feature type="chain" id="PRO_5016594146" evidence="2">
    <location>
        <begin position="28"/>
        <end position="124"/>
    </location>
</feature>
<dbReference type="STRING" id="40215.BVL33_04090"/>
<dbReference type="InterPro" id="IPR025392">
    <property type="entry name" value="DUF4124"/>
</dbReference>
<feature type="signal peptide" evidence="2">
    <location>
        <begin position="1"/>
        <end position="27"/>
    </location>
</feature>